<dbReference type="AlphaFoldDB" id="A0A9X3CNX5"/>
<name>A0A9X3CNX5_9VIBR</name>
<evidence type="ECO:0000259" key="15">
    <source>
        <dbReference type="PROSITE" id="PS51645"/>
    </source>
</evidence>
<dbReference type="PRINTS" id="PR00147">
    <property type="entry name" value="DNAPHOTLYASE"/>
</dbReference>
<proteinExistence type="inferred from homology"/>
<feature type="binding site" evidence="12">
    <location>
        <begin position="279"/>
        <end position="286"/>
    </location>
    <ligand>
        <name>FAD</name>
        <dbReference type="ChEBI" id="CHEBI:57692"/>
    </ligand>
</feature>
<dbReference type="SUPFAM" id="SSF52425">
    <property type="entry name" value="Cryptochrome/photolyase, N-terminal domain"/>
    <property type="match status" value="1"/>
</dbReference>
<feature type="domain" description="Photolyase/cryptochrome alpha/beta" evidence="15">
    <location>
        <begin position="1"/>
        <end position="134"/>
    </location>
</feature>
<evidence type="ECO:0000256" key="10">
    <source>
        <dbReference type="ARBA" id="ARBA00059220"/>
    </source>
</evidence>
<comment type="cofactor">
    <cofactor evidence="12">
        <name>FAD</name>
        <dbReference type="ChEBI" id="CHEBI:57692"/>
    </cofactor>
    <text evidence="12">Binds 1 FAD per subunit.</text>
</comment>
<feature type="site" description="Electron transfer via tryptophanyl radical" evidence="13">
    <location>
        <position position="311"/>
    </location>
</feature>
<dbReference type="PANTHER" id="PTHR11455">
    <property type="entry name" value="CRYPTOCHROME"/>
    <property type="match status" value="1"/>
</dbReference>
<dbReference type="InterPro" id="IPR014729">
    <property type="entry name" value="Rossmann-like_a/b/a_fold"/>
</dbReference>
<evidence type="ECO:0000256" key="11">
    <source>
        <dbReference type="ARBA" id="ARBA00083107"/>
    </source>
</evidence>
<dbReference type="InterPro" id="IPR005101">
    <property type="entry name" value="Cryptochr/Photolyase_FAD-bd"/>
</dbReference>
<evidence type="ECO:0000313" key="16">
    <source>
        <dbReference type="EMBL" id="MCW8346982.1"/>
    </source>
</evidence>
<dbReference type="NCBIfam" id="NF007955">
    <property type="entry name" value="PRK10674.1"/>
    <property type="match status" value="1"/>
</dbReference>
<comment type="similarity">
    <text evidence="14">Belongs to the DNA photolyase family.</text>
</comment>
<accession>A0A9X3CNX5</accession>
<organism evidence="16 17">
    <name type="scientific">Vibrio qingdaonensis</name>
    <dbReference type="NCBI Taxonomy" id="2829491"/>
    <lineage>
        <taxon>Bacteria</taxon>
        <taxon>Pseudomonadati</taxon>
        <taxon>Pseudomonadota</taxon>
        <taxon>Gammaproteobacteria</taxon>
        <taxon>Vibrionales</taxon>
        <taxon>Vibrionaceae</taxon>
        <taxon>Vibrio</taxon>
    </lineage>
</organism>
<feature type="site" description="Electron transfer via tryptophanyl radical" evidence="13">
    <location>
        <position position="387"/>
    </location>
</feature>
<dbReference type="EC" id="4.1.99.3" evidence="3"/>
<evidence type="ECO:0000256" key="7">
    <source>
        <dbReference type="ARBA" id="ARBA00022991"/>
    </source>
</evidence>
<evidence type="ECO:0000256" key="13">
    <source>
        <dbReference type="PIRSR" id="PIRSR602081-2"/>
    </source>
</evidence>
<evidence type="ECO:0000256" key="3">
    <source>
        <dbReference type="ARBA" id="ARBA00013149"/>
    </source>
</evidence>
<dbReference type="Gene3D" id="3.40.50.620">
    <property type="entry name" value="HUPs"/>
    <property type="match status" value="1"/>
</dbReference>
<evidence type="ECO:0000313" key="17">
    <source>
        <dbReference type="Proteomes" id="UP001155587"/>
    </source>
</evidence>
<dbReference type="Pfam" id="PF03441">
    <property type="entry name" value="FAD_binding_7"/>
    <property type="match status" value="1"/>
</dbReference>
<dbReference type="GO" id="GO:0009416">
    <property type="term" value="P:response to light stimulus"/>
    <property type="evidence" value="ECO:0007669"/>
    <property type="project" value="TreeGrafter"/>
</dbReference>
<dbReference type="InterPro" id="IPR002081">
    <property type="entry name" value="Cryptochrome/DNA_photolyase_1"/>
</dbReference>
<comment type="caution">
    <text evidence="16">The sequence shown here is derived from an EMBL/GenBank/DDBJ whole genome shotgun (WGS) entry which is preliminary data.</text>
</comment>
<comment type="catalytic activity">
    <reaction evidence="9">
        <text>cyclobutadipyrimidine (in DNA) = 2 pyrimidine residues (in DNA).</text>
        <dbReference type="EC" id="4.1.99.3"/>
    </reaction>
</comment>
<evidence type="ECO:0000256" key="4">
    <source>
        <dbReference type="ARBA" id="ARBA00014046"/>
    </source>
</evidence>
<evidence type="ECO:0000256" key="9">
    <source>
        <dbReference type="ARBA" id="ARBA00033999"/>
    </source>
</evidence>
<evidence type="ECO:0000256" key="6">
    <source>
        <dbReference type="ARBA" id="ARBA00022827"/>
    </source>
</evidence>
<dbReference type="InterPro" id="IPR036134">
    <property type="entry name" value="Crypto/Photolyase_FAD-like_sf"/>
</dbReference>
<dbReference type="Proteomes" id="UP001155587">
    <property type="component" value="Unassembled WGS sequence"/>
</dbReference>
<comment type="function">
    <text evidence="10">Involved in repair of UV radiation-induced DNA damage. Catalyzes the light-dependent monomerization (300-600 nm) of cyclobutyl pyrimidine dimers (in cis-syn configuration), which are formed between adjacent bases on the same DNA strand upon exposure to ultraviolet radiation.</text>
</comment>
<protein>
    <recommendedName>
        <fullName evidence="4">Deoxyribodipyrimidine photo-lyase</fullName>
        <ecNumber evidence="3">4.1.99.3</ecNumber>
    </recommendedName>
    <alternativeName>
        <fullName evidence="8">DNA photolyase</fullName>
    </alternativeName>
    <alternativeName>
        <fullName evidence="11">Photoreactivating enzyme</fullName>
    </alternativeName>
</protein>
<feature type="site" description="Electron transfer via tryptophanyl radical" evidence="13">
    <location>
        <position position="364"/>
    </location>
</feature>
<evidence type="ECO:0000256" key="12">
    <source>
        <dbReference type="PIRSR" id="PIRSR602081-1"/>
    </source>
</evidence>
<feature type="binding site" evidence="12">
    <location>
        <begin position="377"/>
        <end position="379"/>
    </location>
    <ligand>
        <name>FAD</name>
        <dbReference type="ChEBI" id="CHEBI:57692"/>
    </ligand>
</feature>
<keyword evidence="5 12" id="KW-0285">Flavoprotein</keyword>
<evidence type="ECO:0000256" key="5">
    <source>
        <dbReference type="ARBA" id="ARBA00022630"/>
    </source>
</evidence>
<dbReference type="PROSITE" id="PS00691">
    <property type="entry name" value="DNA_PHOTOLYASES_1_2"/>
    <property type="match status" value="1"/>
</dbReference>
<keyword evidence="16" id="KW-0456">Lyase</keyword>
<dbReference type="PROSITE" id="PS00394">
    <property type="entry name" value="DNA_PHOTOLYASES_1_1"/>
    <property type="match status" value="1"/>
</dbReference>
<dbReference type="InterPro" id="IPR036155">
    <property type="entry name" value="Crypto/Photolyase_N_sf"/>
</dbReference>
<dbReference type="Gene3D" id="1.10.579.10">
    <property type="entry name" value="DNA Cyclobutane Dipyrimidine Photolyase, subunit A, domain 3"/>
    <property type="match status" value="1"/>
</dbReference>
<dbReference type="EMBL" id="JAKRRY010000016">
    <property type="protein sequence ID" value="MCW8346982.1"/>
    <property type="molecule type" value="Genomic_DNA"/>
</dbReference>
<dbReference type="GO" id="GO:0000719">
    <property type="term" value="P:photoreactive repair"/>
    <property type="evidence" value="ECO:0007669"/>
    <property type="project" value="UniProtKB-ARBA"/>
</dbReference>
<gene>
    <name evidence="16" type="primary">phrB</name>
    <name evidence="16" type="ORF">MD535_13335</name>
</gene>
<dbReference type="GO" id="GO:0071949">
    <property type="term" value="F:FAD binding"/>
    <property type="evidence" value="ECO:0007669"/>
    <property type="project" value="TreeGrafter"/>
</dbReference>
<evidence type="ECO:0000256" key="2">
    <source>
        <dbReference type="ARBA" id="ARBA00005862"/>
    </source>
</evidence>
<comment type="cofactor">
    <cofactor evidence="1">
        <name>(6R)-5,10-methylene-5,6,7,8-tetrahydrofolate</name>
        <dbReference type="ChEBI" id="CHEBI:15636"/>
    </cofactor>
</comment>
<feature type="binding site" evidence="12">
    <location>
        <position position="222"/>
    </location>
    <ligand>
        <name>FAD</name>
        <dbReference type="ChEBI" id="CHEBI:57692"/>
    </ligand>
</feature>
<keyword evidence="6 12" id="KW-0274">FAD</keyword>
<reference evidence="16" key="1">
    <citation type="submission" date="2022-02" db="EMBL/GenBank/DDBJ databases">
        <title>Vibrio sp. nov, a new bacterium isolated from seawater.</title>
        <authorList>
            <person name="Yuan Y."/>
        </authorList>
    </citation>
    <scope>NUCLEOTIDE SEQUENCE</scope>
    <source>
        <strain evidence="16">ZSDZ65</strain>
    </source>
</reference>
<dbReference type="GO" id="GO:0003677">
    <property type="term" value="F:DNA binding"/>
    <property type="evidence" value="ECO:0007669"/>
    <property type="project" value="TreeGrafter"/>
</dbReference>
<dbReference type="SUPFAM" id="SSF48173">
    <property type="entry name" value="Cryptochrome/photolyase FAD-binding domain"/>
    <property type="match status" value="1"/>
</dbReference>
<feature type="binding site" evidence="12">
    <location>
        <begin position="234"/>
        <end position="238"/>
    </location>
    <ligand>
        <name>FAD</name>
        <dbReference type="ChEBI" id="CHEBI:57692"/>
    </ligand>
</feature>
<keyword evidence="17" id="KW-1185">Reference proteome</keyword>
<evidence type="ECO:0000256" key="8">
    <source>
        <dbReference type="ARBA" id="ARBA00031671"/>
    </source>
</evidence>
<dbReference type="InterPro" id="IPR018394">
    <property type="entry name" value="DNA_photolyase_1_CS_C"/>
</dbReference>
<dbReference type="Gene3D" id="1.25.40.80">
    <property type="match status" value="1"/>
</dbReference>
<dbReference type="InterPro" id="IPR006050">
    <property type="entry name" value="DNA_photolyase_N"/>
</dbReference>
<evidence type="ECO:0000256" key="14">
    <source>
        <dbReference type="RuleBase" id="RU004182"/>
    </source>
</evidence>
<comment type="similarity">
    <text evidence="2">Belongs to the DNA photolyase class-1 family.</text>
</comment>
<dbReference type="FunFam" id="1.10.579.10:FF:000003">
    <property type="entry name" value="Deoxyribodipyrimidine photo-lyase"/>
    <property type="match status" value="1"/>
</dbReference>
<evidence type="ECO:0000256" key="1">
    <source>
        <dbReference type="ARBA" id="ARBA00001932"/>
    </source>
</evidence>
<sequence length="474" mass="55009">MKRLVLFNRDLRTIDNTALIQAIDGETPVIAVFITTPQQWTQHDLAPIQADLIRRRLEALNAELEALNVPLLYRQCDDFELANEWLLALSMELGVTELFTNLDYEVNERDRTAALSAQFKQHGKKVLSFDDKCILRPGSVLNKQGKNFKVFTPFKNAWKAQFALATIQKPMVSVPTDVPAHYRYASNVAFSYPQVSSSPWPVDTNSIIDRLRVFSRDRVAHYHQERDYPAVDGTSQLSAYLAIGALSARQCVARLYLDSMRSDGSESLLSEGAEVWLSELIWREFYQHLVYFEPKLSRRHGYLSWERNVIWQGSEDAFKRWSNGETGYPIVDAAMRQLNATGWMHNRLRMIVASFLIKDLHVDWRWGEAYFMSKLVDGDFAANNGGWQWCASTGCDGQPYFRIFNPIRQGERFDAQGEFIRQWIPELAEVPKRYIHQPWKWEAFQKLQYPEPMVDHKTQREITLSVYKEAKDQH</sequence>
<dbReference type="Pfam" id="PF00875">
    <property type="entry name" value="DNA_photolyase"/>
    <property type="match status" value="1"/>
</dbReference>
<dbReference type="PANTHER" id="PTHR11455:SF9">
    <property type="entry name" value="CRYPTOCHROME CIRCADIAN CLOCK 5 ISOFORM X1"/>
    <property type="match status" value="1"/>
</dbReference>
<feature type="binding site" evidence="12">
    <location>
        <position position="276"/>
    </location>
    <ligand>
        <name>FAD</name>
        <dbReference type="ChEBI" id="CHEBI:57692"/>
    </ligand>
</feature>
<dbReference type="GO" id="GO:0003904">
    <property type="term" value="F:deoxyribodipyrimidine photo-lyase activity"/>
    <property type="evidence" value="ECO:0007669"/>
    <property type="project" value="UniProtKB-EC"/>
</dbReference>
<dbReference type="PROSITE" id="PS51645">
    <property type="entry name" value="PHR_CRY_ALPHA_BETA"/>
    <property type="match status" value="1"/>
</dbReference>
<dbReference type="RefSeq" id="WP_265675515.1">
    <property type="nucleotide sequence ID" value="NZ_JAKRRY010000016.1"/>
</dbReference>
<keyword evidence="7 14" id="KW-0157">Chromophore</keyword>